<dbReference type="AlphaFoldDB" id="S6B807"/>
<reference evidence="1" key="1">
    <citation type="submission" date="2013-07" db="EMBL/GenBank/DDBJ databases">
        <title>Functional and evolutionary insights for the origin and mechanisms of complete desiccation tolerance from genome of the sleeping chironomid Polypedilum vanderplanki.</title>
        <authorList>
            <person name="Gusev O."/>
            <person name="Suetsugu Y."/>
            <person name="Cornette R."/>
            <person name="Kawashima T."/>
            <person name="Logacheva M."/>
            <person name="Kondrashev A."/>
            <person name="Penin A."/>
            <person name="Hatanaka R."/>
            <person name="Kikuta S."/>
            <person name="Shimura S."/>
            <person name="Katayose Y."/>
            <person name="Matsumoto T."/>
            <person name="Shagimardanova E."/>
            <person name="Alexeev D."/>
            <person name="Govorun V."/>
            <person name="Wisecaver J."/>
            <person name="Mikheyev A."/>
            <person name="Koyanagi R."/>
            <person name="Nishiyama T."/>
            <person name="Shigenobu S."/>
            <person name="Shibata T.F."/>
            <person name="Hasebe M."/>
            <person name="Okuda T."/>
            <person name="Satoh N."/>
            <person name="Kikawada T."/>
        </authorList>
    </citation>
    <scope>NUCLEOTIDE SEQUENCE</scope>
</reference>
<proteinExistence type="evidence at transcript level"/>
<name>S6B807_POLVA</name>
<sequence length="70" mass="7488">MEDKSKFGQAKDKLMEAASLTKEGTKETYYSAKGAVIGAKEATVEKYEAAKGTAAGVKDALKEKLKESLD</sequence>
<dbReference type="EMBL" id="AB841343">
    <property type="protein sequence ID" value="BAN67643.1"/>
    <property type="molecule type" value="mRNA"/>
</dbReference>
<protein>
    <submittedName>
        <fullName evidence="1">PvLEA27 protein</fullName>
    </submittedName>
</protein>
<organism evidence="1">
    <name type="scientific">Polypedilum vanderplanki</name>
    <name type="common">Sleeping chironomid midge</name>
    <dbReference type="NCBI Taxonomy" id="319348"/>
    <lineage>
        <taxon>Eukaryota</taxon>
        <taxon>Metazoa</taxon>
        <taxon>Ecdysozoa</taxon>
        <taxon>Arthropoda</taxon>
        <taxon>Hexapoda</taxon>
        <taxon>Insecta</taxon>
        <taxon>Pterygota</taxon>
        <taxon>Neoptera</taxon>
        <taxon>Endopterygota</taxon>
        <taxon>Diptera</taxon>
        <taxon>Nematocera</taxon>
        <taxon>Chironomoidea</taxon>
        <taxon>Chironomidae</taxon>
        <taxon>Chironominae</taxon>
        <taxon>Polypedilum</taxon>
        <taxon>Polypedilum</taxon>
    </lineage>
</organism>
<evidence type="ECO:0000313" key="1">
    <source>
        <dbReference type="EMBL" id="BAN67643.1"/>
    </source>
</evidence>
<gene>
    <name evidence="1" type="primary">PvLEA27</name>
</gene>
<accession>S6B807</accession>